<dbReference type="EMBL" id="BAAANS010000053">
    <property type="protein sequence ID" value="GAA2116138.1"/>
    <property type="molecule type" value="Genomic_DNA"/>
</dbReference>
<keyword evidence="3" id="KW-1185">Reference proteome</keyword>
<proteinExistence type="predicted"/>
<reference evidence="2 3" key="1">
    <citation type="journal article" date="2019" name="Int. J. Syst. Evol. Microbiol.">
        <title>The Global Catalogue of Microorganisms (GCM) 10K type strain sequencing project: providing services to taxonomists for standard genome sequencing and annotation.</title>
        <authorList>
            <consortium name="The Broad Institute Genomics Platform"/>
            <consortium name="The Broad Institute Genome Sequencing Center for Infectious Disease"/>
            <person name="Wu L."/>
            <person name="Ma J."/>
        </authorList>
    </citation>
    <scope>NUCLEOTIDE SEQUENCE [LARGE SCALE GENOMIC DNA]</scope>
    <source>
        <strain evidence="2 3">JCM 14559</strain>
    </source>
</reference>
<name>A0ABN2XV16_9ACTN</name>
<gene>
    <name evidence="2" type="ORF">GCM10009759_61490</name>
</gene>
<protein>
    <submittedName>
        <fullName evidence="2">Uncharacterized protein</fullName>
    </submittedName>
</protein>
<evidence type="ECO:0000313" key="2">
    <source>
        <dbReference type="EMBL" id="GAA2116138.1"/>
    </source>
</evidence>
<accession>A0ABN2XV16</accession>
<evidence type="ECO:0000313" key="3">
    <source>
        <dbReference type="Proteomes" id="UP001500897"/>
    </source>
</evidence>
<comment type="caution">
    <text evidence="2">The sequence shown here is derived from an EMBL/GenBank/DDBJ whole genome shotgun (WGS) entry which is preliminary data.</text>
</comment>
<feature type="compositionally biased region" description="Low complexity" evidence="1">
    <location>
        <begin position="80"/>
        <end position="107"/>
    </location>
</feature>
<sequence length="124" mass="13161">MVCARRRVTATSRTRAGGRTQVGFEAGRLLWGAGPTGRPALRHDHTRHEAGREFLRTLRAVEATAEQIGPVEHAGLPKSAEQAEPAEPAEQIGPVEQAAPAEQPGAASRTWARFSGLAGPFFAA</sequence>
<evidence type="ECO:0000256" key="1">
    <source>
        <dbReference type="SAM" id="MobiDB-lite"/>
    </source>
</evidence>
<feature type="region of interest" description="Disordered" evidence="1">
    <location>
        <begin position="67"/>
        <end position="107"/>
    </location>
</feature>
<organism evidence="2 3">
    <name type="scientific">Kitasatospora saccharophila</name>
    <dbReference type="NCBI Taxonomy" id="407973"/>
    <lineage>
        <taxon>Bacteria</taxon>
        <taxon>Bacillati</taxon>
        <taxon>Actinomycetota</taxon>
        <taxon>Actinomycetes</taxon>
        <taxon>Kitasatosporales</taxon>
        <taxon>Streptomycetaceae</taxon>
        <taxon>Kitasatospora</taxon>
    </lineage>
</organism>
<dbReference type="Proteomes" id="UP001500897">
    <property type="component" value="Unassembled WGS sequence"/>
</dbReference>